<dbReference type="AlphaFoldDB" id="A0A846QVC9"/>
<dbReference type="PROSITE" id="PS50975">
    <property type="entry name" value="ATP_GRASP"/>
    <property type="match status" value="1"/>
</dbReference>
<evidence type="ECO:0000256" key="1">
    <source>
        <dbReference type="PROSITE-ProRule" id="PRU00409"/>
    </source>
</evidence>
<feature type="domain" description="ATP-grasp" evidence="2">
    <location>
        <begin position="114"/>
        <end position="319"/>
    </location>
</feature>
<dbReference type="GO" id="GO:0046872">
    <property type="term" value="F:metal ion binding"/>
    <property type="evidence" value="ECO:0007669"/>
    <property type="project" value="InterPro"/>
</dbReference>
<keyword evidence="1" id="KW-0067">ATP-binding</keyword>
<protein>
    <submittedName>
        <fullName evidence="3">Carbamoyl-phosphate synthase large subunit</fullName>
        <ecNumber evidence="3">6.3.5.5</ecNumber>
    </submittedName>
</protein>
<evidence type="ECO:0000259" key="2">
    <source>
        <dbReference type="PROSITE" id="PS50975"/>
    </source>
</evidence>
<accession>A0A846QVC9</accession>
<dbReference type="Gene3D" id="3.40.50.20">
    <property type="match status" value="1"/>
</dbReference>
<dbReference type="GO" id="GO:0005524">
    <property type="term" value="F:ATP binding"/>
    <property type="evidence" value="ECO:0007669"/>
    <property type="project" value="UniProtKB-UniRule"/>
</dbReference>
<dbReference type="Proteomes" id="UP000580856">
    <property type="component" value="Unassembled WGS sequence"/>
</dbReference>
<dbReference type="InterPro" id="IPR011761">
    <property type="entry name" value="ATP-grasp"/>
</dbReference>
<gene>
    <name evidence="3" type="ORF">GGQ74_003226</name>
</gene>
<dbReference type="Gene3D" id="3.30.1490.20">
    <property type="entry name" value="ATP-grasp fold, A domain"/>
    <property type="match status" value="1"/>
</dbReference>
<proteinExistence type="predicted"/>
<dbReference type="GO" id="GO:0004088">
    <property type="term" value="F:carbamoyl-phosphate synthase (glutamine-hydrolyzing) activity"/>
    <property type="evidence" value="ECO:0007669"/>
    <property type="project" value="UniProtKB-EC"/>
</dbReference>
<evidence type="ECO:0000313" key="3">
    <source>
        <dbReference type="EMBL" id="NJB69515.1"/>
    </source>
</evidence>
<name>A0A846QVC9_9BACT</name>
<organism evidence="3 4">
    <name type="scientific">Desulfobaculum xiamenense</name>
    <dbReference type="NCBI Taxonomy" id="995050"/>
    <lineage>
        <taxon>Bacteria</taxon>
        <taxon>Pseudomonadati</taxon>
        <taxon>Thermodesulfobacteriota</taxon>
        <taxon>Desulfovibrionia</taxon>
        <taxon>Desulfovibrionales</taxon>
        <taxon>Desulfovibrionaceae</taxon>
        <taxon>Desulfobaculum</taxon>
    </lineage>
</organism>
<dbReference type="InterPro" id="IPR013815">
    <property type="entry name" value="ATP_grasp_subdomain_1"/>
</dbReference>
<dbReference type="Gene3D" id="3.30.470.20">
    <property type="entry name" value="ATP-grasp fold, B domain"/>
    <property type="match status" value="1"/>
</dbReference>
<evidence type="ECO:0000313" key="4">
    <source>
        <dbReference type="Proteomes" id="UP000580856"/>
    </source>
</evidence>
<dbReference type="RefSeq" id="WP_167942605.1">
    <property type="nucleotide sequence ID" value="NZ_JAATJA010000006.1"/>
</dbReference>
<keyword evidence="3" id="KW-0436">Ligase</keyword>
<reference evidence="3 4" key="1">
    <citation type="submission" date="2020-03" db="EMBL/GenBank/DDBJ databases">
        <title>Genomic Encyclopedia of Type Strains, Phase IV (KMG-IV): sequencing the most valuable type-strain genomes for metagenomic binning, comparative biology and taxonomic classification.</title>
        <authorList>
            <person name="Goeker M."/>
        </authorList>
    </citation>
    <scope>NUCLEOTIDE SEQUENCE [LARGE SCALE GENOMIC DNA]</scope>
    <source>
        <strain evidence="3 4">DSM 24233</strain>
    </source>
</reference>
<comment type="caution">
    <text evidence="3">The sequence shown here is derived from an EMBL/GenBank/DDBJ whole genome shotgun (WGS) entry which is preliminary data.</text>
</comment>
<sequence>MPPTVLVTSAGSGVGCAVVRALRIATRHFRIIGLNSVALNPGAFQCDAAYLAPPTASGSFGPRLIKITNRERPDLIIAGRDEDVPVLAELRPQLEAFGSTVPVPSVEAAGDCLDKARTSRVLPQGPGGFARTACTPEDALALMAECGPPLIVKPTCGNASRGVRILYTPEDITRAFADDADIVAQEYLWPEERGRRPGCITPRHVMNGHGPRQDNEYSVQVLIGRDGGVLGMFASRNALCAGVPVTIETIRNDALERAACNVAQALAVRGLRGPLNMQAIRTGPDVFTFFELNARFTGITATRAAMGFREVEALYGHFVDGDDIAELLHFQDGIISCRLMTDTIFTRDDLERLNREQQWPRSS</sequence>
<keyword evidence="1" id="KW-0547">Nucleotide-binding</keyword>
<dbReference type="EMBL" id="JAATJA010000006">
    <property type="protein sequence ID" value="NJB69515.1"/>
    <property type="molecule type" value="Genomic_DNA"/>
</dbReference>
<dbReference type="EC" id="6.3.5.5" evidence="3"/>
<dbReference type="SUPFAM" id="SSF56059">
    <property type="entry name" value="Glutathione synthetase ATP-binding domain-like"/>
    <property type="match status" value="1"/>
</dbReference>
<keyword evidence="4" id="KW-1185">Reference proteome</keyword>